<organism evidence="1 2">
    <name type="scientific">Marinoscillum furvescens DSM 4134</name>
    <dbReference type="NCBI Taxonomy" id="1122208"/>
    <lineage>
        <taxon>Bacteria</taxon>
        <taxon>Pseudomonadati</taxon>
        <taxon>Bacteroidota</taxon>
        <taxon>Cytophagia</taxon>
        <taxon>Cytophagales</taxon>
        <taxon>Reichenbachiellaceae</taxon>
        <taxon>Marinoscillum</taxon>
    </lineage>
</organism>
<proteinExistence type="predicted"/>
<dbReference type="EMBL" id="QREG01000008">
    <property type="protein sequence ID" value="RED99551.1"/>
    <property type="molecule type" value="Genomic_DNA"/>
</dbReference>
<dbReference type="RefSeq" id="WP_115868081.1">
    <property type="nucleotide sequence ID" value="NZ_QREG01000008.1"/>
</dbReference>
<gene>
    <name evidence="1" type="ORF">C7460_108173</name>
</gene>
<dbReference type="OrthoDB" id="7052726at2"/>
<evidence type="ECO:0008006" key="3">
    <source>
        <dbReference type="Google" id="ProtNLM"/>
    </source>
</evidence>
<evidence type="ECO:0000313" key="1">
    <source>
        <dbReference type="EMBL" id="RED99551.1"/>
    </source>
</evidence>
<accession>A0A3D9L6C3</accession>
<name>A0A3D9L6C3_MARFU</name>
<dbReference type="Proteomes" id="UP000256779">
    <property type="component" value="Unassembled WGS sequence"/>
</dbReference>
<reference evidence="1 2" key="1">
    <citation type="submission" date="2018-07" db="EMBL/GenBank/DDBJ databases">
        <title>Genomic Encyclopedia of Type Strains, Phase IV (KMG-IV): sequencing the most valuable type-strain genomes for metagenomic binning, comparative biology and taxonomic classification.</title>
        <authorList>
            <person name="Goeker M."/>
        </authorList>
    </citation>
    <scope>NUCLEOTIDE SEQUENCE [LARGE SCALE GENOMIC DNA]</scope>
    <source>
        <strain evidence="1 2">DSM 4134</strain>
    </source>
</reference>
<evidence type="ECO:0000313" key="2">
    <source>
        <dbReference type="Proteomes" id="UP000256779"/>
    </source>
</evidence>
<protein>
    <recommendedName>
        <fullName evidence="3">Glycosyl transferase family 1</fullName>
    </recommendedName>
</protein>
<dbReference type="AlphaFoldDB" id="A0A3D9L6C3"/>
<sequence length="401" mass="46915">MKKINKKSAALLVHRQGYWAYDTALVCEQLSFKYLKFFDTLKAPGQDLNPYHLEPADQVDIVYIASHSFRYILKTSTKNEQAVVDMIRKYCNQVILIDGWDSFDLSVEPQTVELVDKVLKTNGVYRDMDLYNWKVGCDYPGVNWTQKITPKSYTYSPTQLNKVHLAYPCFLGILPGVRNKLRWIKTNNAILKNSFRFTVESLFDLLRKKMLVNLKPNELLHFLGDLGHYQRYELLRLLTENNIAGKYGVFRVLRRIAGTPNWRDMELDESKYNEIVTFLQSNDLIMEKKNRILYLLEQLNYWVSLSPTGFGELCFRHGEALSLKRLLICQDLSHVKIRFPFENGKNVIYTDPGFENLLEIVSAIQKDPEKYDPIRQSGFDAWNDWVKDYQNVLTKSLVKFD</sequence>
<comment type="caution">
    <text evidence="1">The sequence shown here is derived from an EMBL/GenBank/DDBJ whole genome shotgun (WGS) entry which is preliminary data.</text>
</comment>
<keyword evidence="2" id="KW-1185">Reference proteome</keyword>